<feature type="region of interest" description="Disordered" evidence="5">
    <location>
        <begin position="70"/>
        <end position="91"/>
    </location>
</feature>
<evidence type="ECO:0000259" key="6">
    <source>
        <dbReference type="PROSITE" id="PS50146"/>
    </source>
</evidence>
<organism evidence="7 8">
    <name type="scientific">Jimgerdemannia flammicorona</name>
    <dbReference type="NCBI Taxonomy" id="994334"/>
    <lineage>
        <taxon>Eukaryota</taxon>
        <taxon>Fungi</taxon>
        <taxon>Fungi incertae sedis</taxon>
        <taxon>Mucoromycota</taxon>
        <taxon>Mucoromycotina</taxon>
        <taxon>Endogonomycetes</taxon>
        <taxon>Endogonales</taxon>
        <taxon>Endogonaceae</taxon>
        <taxon>Jimgerdemannia</taxon>
    </lineage>
</organism>
<dbReference type="Pfam" id="PF19279">
    <property type="entry name" value="YegS_C"/>
    <property type="match status" value="1"/>
</dbReference>
<comment type="caution">
    <text evidence="7">The sequence shown here is derived from an EMBL/GenBank/DDBJ whole genome shotgun (WGS) entry which is preliminary data.</text>
</comment>
<reference evidence="7 8" key="1">
    <citation type="journal article" date="2018" name="New Phytol.">
        <title>Phylogenomics of Endogonaceae and evolution of mycorrhizas within Mucoromycota.</title>
        <authorList>
            <person name="Chang Y."/>
            <person name="Desiro A."/>
            <person name="Na H."/>
            <person name="Sandor L."/>
            <person name="Lipzen A."/>
            <person name="Clum A."/>
            <person name="Barry K."/>
            <person name="Grigoriev I.V."/>
            <person name="Martin F.M."/>
            <person name="Stajich J.E."/>
            <person name="Smith M.E."/>
            <person name="Bonito G."/>
            <person name="Spatafora J.W."/>
        </authorList>
    </citation>
    <scope>NUCLEOTIDE SEQUENCE [LARGE SCALE GENOMIC DNA]</scope>
    <source>
        <strain evidence="7 8">GMNB39</strain>
    </source>
</reference>
<name>A0A433AVQ0_9FUNG</name>
<dbReference type="PROSITE" id="PS50146">
    <property type="entry name" value="DAGK"/>
    <property type="match status" value="1"/>
</dbReference>
<dbReference type="InterPro" id="IPR050187">
    <property type="entry name" value="Lipid_Phosphate_FormReg"/>
</dbReference>
<keyword evidence="2" id="KW-0547">Nucleotide-binding</keyword>
<dbReference type="GO" id="GO:0005524">
    <property type="term" value="F:ATP binding"/>
    <property type="evidence" value="ECO:0007669"/>
    <property type="project" value="UniProtKB-KW"/>
</dbReference>
<keyword evidence="4" id="KW-0067">ATP-binding</keyword>
<feature type="non-terminal residue" evidence="7">
    <location>
        <position position="1"/>
    </location>
</feature>
<dbReference type="Pfam" id="PF00781">
    <property type="entry name" value="DAGK_cat"/>
    <property type="match status" value="1"/>
</dbReference>
<dbReference type="GO" id="GO:0016301">
    <property type="term" value="F:kinase activity"/>
    <property type="evidence" value="ECO:0007669"/>
    <property type="project" value="UniProtKB-KW"/>
</dbReference>
<keyword evidence="3 7" id="KW-0418">Kinase</keyword>
<dbReference type="PANTHER" id="PTHR12358:SF106">
    <property type="entry name" value="LIPID KINASE YEGS"/>
    <property type="match status" value="1"/>
</dbReference>
<dbReference type="InterPro" id="IPR001206">
    <property type="entry name" value="Diacylglycerol_kinase_cat_dom"/>
</dbReference>
<gene>
    <name evidence="7" type="ORF">BC936DRAFT_140232</name>
</gene>
<proteinExistence type="predicted"/>
<dbReference type="Gene3D" id="3.40.50.10330">
    <property type="entry name" value="Probable inorganic polyphosphate/atp-NAD kinase, domain 1"/>
    <property type="match status" value="1"/>
</dbReference>
<dbReference type="PANTHER" id="PTHR12358">
    <property type="entry name" value="SPHINGOSINE KINASE"/>
    <property type="match status" value="1"/>
</dbReference>
<dbReference type="InterPro" id="IPR017438">
    <property type="entry name" value="ATP-NAD_kinase_N"/>
</dbReference>
<evidence type="ECO:0000256" key="1">
    <source>
        <dbReference type="ARBA" id="ARBA00022679"/>
    </source>
</evidence>
<dbReference type="AlphaFoldDB" id="A0A433AVQ0"/>
<feature type="domain" description="DAGKc" evidence="6">
    <location>
        <begin position="121"/>
        <end position="216"/>
    </location>
</feature>
<sequence>TVWCFKANFQIRVGTAPDRRHVWCTISPHSARVIFSSTLLLIPYDDGQAVRPAAKGVHDLFRNTSALSHPKEYSRHRSRLRSHSSSTPSPGAAVAFTSGNKYILVPLVAETFPNAWKFARTEYSGHAVELTRELLNEGYMTVVAMGGDGTINQVVNGYMRAPESVRQAAAIGVISVGTGGDFVRTIGIARDPVAALNIIARQNIKVVDVGHILHEPLPAAGGHKLRREKVIAKTTTYFINICSFGCSGHIVKSVASSPLTKRLASSLVYWTHSISANLYAYVPKSVRFSTSSDATSTSTSTITEPSLYLMAICNGQYFGGGMRVGGADADPSDGVLDVLVMRDIGLWHAATKVAGGIKSGRVVEAVGNQKAERRRVERIVAEGVGREGEGCCVEADGEFIGELSVIVWVGWRLCCFPPRGVEDDD</sequence>
<dbReference type="OrthoDB" id="2441565at2759"/>
<accession>A0A433AVQ0</accession>
<evidence type="ECO:0000256" key="4">
    <source>
        <dbReference type="ARBA" id="ARBA00022840"/>
    </source>
</evidence>
<evidence type="ECO:0000256" key="2">
    <source>
        <dbReference type="ARBA" id="ARBA00022741"/>
    </source>
</evidence>
<evidence type="ECO:0000313" key="7">
    <source>
        <dbReference type="EMBL" id="RUP06777.1"/>
    </source>
</evidence>
<dbReference type="Gene3D" id="2.60.200.40">
    <property type="match status" value="1"/>
</dbReference>
<keyword evidence="1" id="KW-0808">Transferase</keyword>
<dbReference type="InterPro" id="IPR045540">
    <property type="entry name" value="YegS/DAGK_C"/>
</dbReference>
<dbReference type="Proteomes" id="UP000268093">
    <property type="component" value="Unassembled WGS sequence"/>
</dbReference>
<dbReference type="GO" id="GO:0005886">
    <property type="term" value="C:plasma membrane"/>
    <property type="evidence" value="ECO:0007669"/>
    <property type="project" value="TreeGrafter"/>
</dbReference>
<keyword evidence="8" id="KW-1185">Reference proteome</keyword>
<dbReference type="EMBL" id="RBNI01016677">
    <property type="protein sequence ID" value="RUP06777.1"/>
    <property type="molecule type" value="Genomic_DNA"/>
</dbReference>
<evidence type="ECO:0000256" key="3">
    <source>
        <dbReference type="ARBA" id="ARBA00022777"/>
    </source>
</evidence>
<dbReference type="InterPro" id="IPR016064">
    <property type="entry name" value="NAD/diacylglycerol_kinase_sf"/>
</dbReference>
<dbReference type="SUPFAM" id="SSF111331">
    <property type="entry name" value="NAD kinase/diacylglycerol kinase-like"/>
    <property type="match status" value="1"/>
</dbReference>
<evidence type="ECO:0000313" key="8">
    <source>
        <dbReference type="Proteomes" id="UP000268093"/>
    </source>
</evidence>
<evidence type="ECO:0000256" key="5">
    <source>
        <dbReference type="SAM" id="MobiDB-lite"/>
    </source>
</evidence>
<protein>
    <submittedName>
        <fullName evidence="7">ATP-NAD kinase-like domain-containing protein</fullName>
    </submittedName>
</protein>